<proteinExistence type="predicted"/>
<dbReference type="InterPro" id="IPR016120">
    <property type="entry name" value="Sig_transdc_His_kin_SpoOB"/>
</dbReference>
<dbReference type="SUPFAM" id="SSF55874">
    <property type="entry name" value="ATPase domain of HSP90 chaperone/DNA topoisomerase II/histidine kinase"/>
    <property type="match status" value="1"/>
</dbReference>
<dbReference type="InterPro" id="IPR029151">
    <property type="entry name" value="Sensor-like_sf"/>
</dbReference>
<comment type="caution">
    <text evidence="16">The sequence shown here is derived from an EMBL/GenBank/DDBJ whole genome shotgun (WGS) entry which is preliminary data.</text>
</comment>
<dbReference type="PANTHER" id="PTHR43547">
    <property type="entry name" value="TWO-COMPONENT HISTIDINE KINASE"/>
    <property type="match status" value="1"/>
</dbReference>
<dbReference type="SMART" id="SM00387">
    <property type="entry name" value="HATPase_c"/>
    <property type="match status" value="1"/>
</dbReference>
<comment type="catalytic activity">
    <reaction evidence="1">
        <text>ATP + protein L-histidine = ADP + protein N-phospho-L-histidine.</text>
        <dbReference type="EC" id="2.7.13.3"/>
    </reaction>
</comment>
<evidence type="ECO:0000256" key="4">
    <source>
        <dbReference type="ARBA" id="ARBA00022475"/>
    </source>
</evidence>
<dbReference type="InterPro" id="IPR035965">
    <property type="entry name" value="PAS-like_dom_sf"/>
</dbReference>
<keyword evidence="6" id="KW-0808">Transferase</keyword>
<reference evidence="16 17" key="1">
    <citation type="submission" date="2019-11" db="EMBL/GenBank/DDBJ databases">
        <title>Genome sequences of 17 halophilic strains isolated from different environments.</title>
        <authorList>
            <person name="Furrow R.E."/>
        </authorList>
    </citation>
    <scope>NUCLEOTIDE SEQUENCE [LARGE SCALE GENOMIC DNA]</scope>
    <source>
        <strain evidence="16 17">22511_23_Filter</strain>
    </source>
</reference>
<keyword evidence="12" id="KW-0902">Two-component regulatory system</keyword>
<feature type="transmembrane region" description="Helical" evidence="14">
    <location>
        <begin position="12"/>
        <end position="33"/>
    </location>
</feature>
<dbReference type="Pfam" id="PF17203">
    <property type="entry name" value="sCache_3_2"/>
    <property type="match status" value="1"/>
</dbReference>
<dbReference type="SUPFAM" id="SSF55785">
    <property type="entry name" value="PYP-like sensor domain (PAS domain)"/>
    <property type="match status" value="1"/>
</dbReference>
<dbReference type="EMBL" id="WMET01000003">
    <property type="protein sequence ID" value="MYL20879.1"/>
    <property type="molecule type" value="Genomic_DNA"/>
</dbReference>
<dbReference type="GO" id="GO:0005886">
    <property type="term" value="C:plasma membrane"/>
    <property type="evidence" value="ECO:0007669"/>
    <property type="project" value="UniProtKB-SubCell"/>
</dbReference>
<dbReference type="Gene3D" id="1.10.287.130">
    <property type="match status" value="1"/>
</dbReference>
<evidence type="ECO:0000259" key="15">
    <source>
        <dbReference type="PROSITE" id="PS50109"/>
    </source>
</evidence>
<sequence length="540" mass="59955">MSLKRMPIRWKITILSFGMVLFSLMIGGILIVGHTVETKEEELGERALLTGQTIANLPEVRNNLQEPRGWKNIQPVVEQMRTVYQSNYIVVLNMNRIRYSHPVEDKLGSLSSGRDEGPAFAEHSYTSKAKGESGTAVRGFVPVMDENHEQIGVVVVGEILPSMGEIIWAMKNEIGIVLLLTSLFGIAGSWLLARHLKEQMFALEPHEIVQLYEERTAAFEAMNEGIVTVDASGKVTLMNQKARILLHFTGLSKGKSLHNLTPGLKLDHVLTVGEPVFNREIRAGMKLLLFTSIPIKVEGRYAGAVLIFQDRTEVTRLAEELTGVKAFVDALRVQNHEHRNKLHTIAGMIQLEQNEEALQYVFDISEKQEKLSRSLLAAFQDYSIAGLLLSKIARGKELGIDVSVEEDSGLPVFPPLWDHHDMVLILGNLIENAFHAFEGIQQDEKTIRVAVLQDEETCSIIVEDNGIGMSPSISRQMYTKGFSTKGDHGSGIGLYLIKNLVDQAMGKITVKSTEGEGTTMIIDLPLIIEEGQDEQAVRNA</sequence>
<dbReference type="InterPro" id="IPR005467">
    <property type="entry name" value="His_kinase_dom"/>
</dbReference>
<keyword evidence="10" id="KW-0067">ATP-binding</keyword>
<evidence type="ECO:0000256" key="11">
    <source>
        <dbReference type="ARBA" id="ARBA00022989"/>
    </source>
</evidence>
<dbReference type="InterPro" id="IPR039506">
    <property type="entry name" value="SPOB_a"/>
</dbReference>
<dbReference type="Pfam" id="PF02518">
    <property type="entry name" value="HATPase_c"/>
    <property type="match status" value="1"/>
</dbReference>
<evidence type="ECO:0000256" key="7">
    <source>
        <dbReference type="ARBA" id="ARBA00022692"/>
    </source>
</evidence>
<dbReference type="GO" id="GO:0000155">
    <property type="term" value="F:phosphorelay sensor kinase activity"/>
    <property type="evidence" value="ECO:0007669"/>
    <property type="project" value="InterPro"/>
</dbReference>
<dbReference type="PRINTS" id="PR00344">
    <property type="entry name" value="BCTRLSENSOR"/>
</dbReference>
<evidence type="ECO:0000256" key="10">
    <source>
        <dbReference type="ARBA" id="ARBA00022840"/>
    </source>
</evidence>
<dbReference type="PROSITE" id="PS50109">
    <property type="entry name" value="HIS_KIN"/>
    <property type="match status" value="1"/>
</dbReference>
<dbReference type="InterPro" id="IPR004358">
    <property type="entry name" value="Sig_transdc_His_kin-like_C"/>
</dbReference>
<keyword evidence="4" id="KW-1003">Cell membrane</keyword>
<dbReference type="RefSeq" id="WP_160838073.1">
    <property type="nucleotide sequence ID" value="NZ_WMET01000003.1"/>
</dbReference>
<dbReference type="SUPFAM" id="SSF55890">
    <property type="entry name" value="Sporulation response regulatory protein Spo0B"/>
    <property type="match status" value="1"/>
</dbReference>
<evidence type="ECO:0000256" key="14">
    <source>
        <dbReference type="SAM" id="Phobius"/>
    </source>
</evidence>
<dbReference type="InterPro" id="IPR003594">
    <property type="entry name" value="HATPase_dom"/>
</dbReference>
<evidence type="ECO:0000313" key="16">
    <source>
        <dbReference type="EMBL" id="MYL20879.1"/>
    </source>
</evidence>
<evidence type="ECO:0000256" key="5">
    <source>
        <dbReference type="ARBA" id="ARBA00022553"/>
    </source>
</evidence>
<name>A0A845DVQ9_9BACI</name>
<dbReference type="EC" id="2.7.13.3" evidence="3"/>
<keyword evidence="8" id="KW-0547">Nucleotide-binding</keyword>
<keyword evidence="11 14" id="KW-1133">Transmembrane helix</keyword>
<keyword evidence="9" id="KW-0418">Kinase</keyword>
<dbReference type="PANTHER" id="PTHR43547:SF10">
    <property type="entry name" value="SENSOR HISTIDINE KINASE DCUS"/>
    <property type="match status" value="1"/>
</dbReference>
<evidence type="ECO:0000256" key="3">
    <source>
        <dbReference type="ARBA" id="ARBA00012438"/>
    </source>
</evidence>
<dbReference type="GO" id="GO:0005524">
    <property type="term" value="F:ATP binding"/>
    <property type="evidence" value="ECO:0007669"/>
    <property type="project" value="UniProtKB-KW"/>
</dbReference>
<accession>A0A845DVQ9</accession>
<dbReference type="InterPro" id="IPR036890">
    <property type="entry name" value="HATPase_C_sf"/>
</dbReference>
<feature type="domain" description="Histidine kinase" evidence="15">
    <location>
        <begin position="333"/>
        <end position="528"/>
    </location>
</feature>
<organism evidence="16 17">
    <name type="scientific">Halobacillus litoralis</name>
    <dbReference type="NCBI Taxonomy" id="45668"/>
    <lineage>
        <taxon>Bacteria</taxon>
        <taxon>Bacillati</taxon>
        <taxon>Bacillota</taxon>
        <taxon>Bacilli</taxon>
        <taxon>Bacillales</taxon>
        <taxon>Bacillaceae</taxon>
        <taxon>Halobacillus</taxon>
    </lineage>
</organism>
<evidence type="ECO:0000256" key="8">
    <source>
        <dbReference type="ARBA" id="ARBA00022741"/>
    </source>
</evidence>
<keyword evidence="13 14" id="KW-0472">Membrane</keyword>
<evidence type="ECO:0000256" key="9">
    <source>
        <dbReference type="ARBA" id="ARBA00022777"/>
    </source>
</evidence>
<comment type="subcellular location">
    <subcellularLocation>
        <location evidence="2">Cell membrane</location>
        <topology evidence="2">Multi-pass membrane protein</topology>
    </subcellularLocation>
</comment>
<dbReference type="InterPro" id="IPR033463">
    <property type="entry name" value="sCache_3"/>
</dbReference>
<dbReference type="Pfam" id="PF13188">
    <property type="entry name" value="PAS_8"/>
    <property type="match status" value="1"/>
</dbReference>
<gene>
    <name evidence="16" type="ORF">GLW04_13330</name>
</gene>
<dbReference type="InterPro" id="IPR000014">
    <property type="entry name" value="PAS"/>
</dbReference>
<keyword evidence="5" id="KW-0597">Phosphoprotein</keyword>
<dbReference type="Gene3D" id="3.30.450.20">
    <property type="entry name" value="PAS domain"/>
    <property type="match status" value="2"/>
</dbReference>
<dbReference type="Gene3D" id="3.30.565.10">
    <property type="entry name" value="Histidine kinase-like ATPase, C-terminal domain"/>
    <property type="match status" value="1"/>
</dbReference>
<evidence type="ECO:0000313" key="17">
    <source>
        <dbReference type="Proteomes" id="UP000460949"/>
    </source>
</evidence>
<dbReference type="SUPFAM" id="SSF103190">
    <property type="entry name" value="Sensory domain-like"/>
    <property type="match status" value="1"/>
</dbReference>
<evidence type="ECO:0000256" key="6">
    <source>
        <dbReference type="ARBA" id="ARBA00022679"/>
    </source>
</evidence>
<evidence type="ECO:0000256" key="2">
    <source>
        <dbReference type="ARBA" id="ARBA00004651"/>
    </source>
</evidence>
<keyword evidence="7 14" id="KW-0812">Transmembrane</keyword>
<evidence type="ECO:0000256" key="12">
    <source>
        <dbReference type="ARBA" id="ARBA00023012"/>
    </source>
</evidence>
<dbReference type="Pfam" id="PF14689">
    <property type="entry name" value="SPOB_a"/>
    <property type="match status" value="1"/>
</dbReference>
<dbReference type="Proteomes" id="UP000460949">
    <property type="component" value="Unassembled WGS sequence"/>
</dbReference>
<evidence type="ECO:0000256" key="1">
    <source>
        <dbReference type="ARBA" id="ARBA00000085"/>
    </source>
</evidence>
<evidence type="ECO:0000256" key="13">
    <source>
        <dbReference type="ARBA" id="ARBA00023136"/>
    </source>
</evidence>
<protein>
    <recommendedName>
        <fullName evidence="3">histidine kinase</fullName>
        <ecNumber evidence="3">2.7.13.3</ecNumber>
    </recommendedName>
</protein>
<dbReference type="AlphaFoldDB" id="A0A845DVQ9"/>